<dbReference type="EMBL" id="BAAAFH010000007">
    <property type="protein sequence ID" value="GAA0874928.1"/>
    <property type="molecule type" value="Genomic_DNA"/>
</dbReference>
<keyword evidence="3" id="KW-1185">Reference proteome</keyword>
<accession>A0ABP3Y2Q4</accession>
<feature type="compositionally biased region" description="Low complexity" evidence="1">
    <location>
        <begin position="15"/>
        <end position="26"/>
    </location>
</feature>
<gene>
    <name evidence="2" type="ORF">GCM10009118_13360</name>
</gene>
<dbReference type="Proteomes" id="UP001501126">
    <property type="component" value="Unassembled WGS sequence"/>
</dbReference>
<feature type="region of interest" description="Disordered" evidence="1">
    <location>
        <begin position="1"/>
        <end position="26"/>
    </location>
</feature>
<evidence type="ECO:0000313" key="2">
    <source>
        <dbReference type="EMBL" id="GAA0874928.1"/>
    </source>
</evidence>
<reference evidence="3" key="1">
    <citation type="journal article" date="2019" name="Int. J. Syst. Evol. Microbiol.">
        <title>The Global Catalogue of Microorganisms (GCM) 10K type strain sequencing project: providing services to taxonomists for standard genome sequencing and annotation.</title>
        <authorList>
            <consortium name="The Broad Institute Genomics Platform"/>
            <consortium name="The Broad Institute Genome Sequencing Center for Infectious Disease"/>
            <person name="Wu L."/>
            <person name="Ma J."/>
        </authorList>
    </citation>
    <scope>NUCLEOTIDE SEQUENCE [LARGE SCALE GENOMIC DNA]</scope>
    <source>
        <strain evidence="3">JCM 16083</strain>
    </source>
</reference>
<comment type="caution">
    <text evidence="2">The sequence shown here is derived from an EMBL/GenBank/DDBJ whole genome shotgun (WGS) entry which is preliminary data.</text>
</comment>
<organism evidence="2 3">
    <name type="scientific">Wandonia haliotis</name>
    <dbReference type="NCBI Taxonomy" id="574963"/>
    <lineage>
        <taxon>Bacteria</taxon>
        <taxon>Pseudomonadati</taxon>
        <taxon>Bacteroidota</taxon>
        <taxon>Flavobacteriia</taxon>
        <taxon>Flavobacteriales</taxon>
        <taxon>Crocinitomicaceae</taxon>
        <taxon>Wandonia</taxon>
    </lineage>
</organism>
<evidence type="ECO:0000313" key="3">
    <source>
        <dbReference type="Proteomes" id="UP001501126"/>
    </source>
</evidence>
<proteinExistence type="predicted"/>
<name>A0ABP3Y2Q4_9FLAO</name>
<protein>
    <submittedName>
        <fullName evidence="2">Uncharacterized protein</fullName>
    </submittedName>
</protein>
<sequence length="176" mass="20005">MLCGASSCKKENTEPNSSNPNVLPPLTHEGKNTFGCKVNGEVWVAQMPFAVGGAIALEGTYYTNTNMMYLVAKRKLEEEGKFDRIDILVENLIQNGDYVMLTDDNQMRGFTDYEGNYNCSTYRYNDDLLRRVIITYFSPSQGIISGTFEMDLINPSCPGDTIRIREGRFDWRMTVY</sequence>
<evidence type="ECO:0000256" key="1">
    <source>
        <dbReference type="SAM" id="MobiDB-lite"/>
    </source>
</evidence>